<evidence type="ECO:0000256" key="8">
    <source>
        <dbReference type="ARBA" id="ARBA00022777"/>
    </source>
</evidence>
<comment type="pathway">
    <text evidence="2 12">Pyrimidine metabolism; CTP biosynthesis via de novo pathway; UDP from UMP (UMPK route): step 1/1.</text>
</comment>
<feature type="region of interest" description="Involved in allosteric activation by GTP" evidence="12">
    <location>
        <begin position="25"/>
        <end position="30"/>
    </location>
</feature>
<evidence type="ECO:0000256" key="3">
    <source>
        <dbReference type="ARBA" id="ARBA00007614"/>
    </source>
</evidence>
<keyword evidence="10 12" id="KW-0665">Pyrimidine biosynthesis</keyword>
<comment type="activity regulation">
    <text evidence="12">Allosterically activated by GTP. Inhibited by UTP.</text>
</comment>
<reference evidence="14" key="1">
    <citation type="submission" date="2021-03" db="EMBL/GenBank/DDBJ databases">
        <title>Antimicrobial resistance genes in bacteria isolated from Japanese honey, and their potential for conferring macrolide and lincosamide resistance in the American foulbrood pathogen Paenibacillus larvae.</title>
        <authorList>
            <person name="Okamoto M."/>
            <person name="Kumagai M."/>
            <person name="Kanamori H."/>
            <person name="Takamatsu D."/>
        </authorList>
    </citation>
    <scope>NUCLEOTIDE SEQUENCE</scope>
    <source>
        <strain evidence="14">J40TS1</strain>
    </source>
</reference>
<sequence length="247" mass="26514">MEVKKLEHPVYKRIVLKVSGESLAGQEGYGIEASVISSIASQVKEVVALGVEVAIVVGGGNIWRGIAGTAKGIDRATADYMGMLATVMNSLALQDALEQIDVPTRVQTSIAMQQIAEPYIRRRAIRHLEKGRVVIFAAGTGNPFFSTDTTAALRAAEIEAEVILMAKNKVDGVYSADPFKDANAEKFEELTYLDVLNRNLGVMDSTASSLCMDNNIPLIVFSITENGNIKRVVLGEKIGTIVKGSGK</sequence>
<keyword evidence="7 12" id="KW-0547">Nucleotide-binding</keyword>
<comment type="caution">
    <text evidence="14">The sequence shown here is derived from an EMBL/GenBank/DDBJ whole genome shotgun (WGS) entry which is preliminary data.</text>
</comment>
<dbReference type="Pfam" id="PF00696">
    <property type="entry name" value="AA_kinase"/>
    <property type="match status" value="1"/>
</dbReference>
<dbReference type="InterPro" id="IPR001048">
    <property type="entry name" value="Asp/Glu/Uridylate_kinase"/>
</dbReference>
<evidence type="ECO:0000256" key="12">
    <source>
        <dbReference type="HAMAP-Rule" id="MF_01220"/>
    </source>
</evidence>
<feature type="binding site" evidence="12">
    <location>
        <position position="79"/>
    </location>
    <ligand>
        <name>UMP</name>
        <dbReference type="ChEBI" id="CHEBI:57865"/>
    </ligand>
</feature>
<evidence type="ECO:0000313" key="14">
    <source>
        <dbReference type="EMBL" id="GIP14580.1"/>
    </source>
</evidence>
<comment type="caution">
    <text evidence="12">Lacks conserved residue(s) required for the propagation of feature annotation.</text>
</comment>
<dbReference type="EC" id="2.7.4.22" evidence="12"/>
<dbReference type="EMBL" id="BOSE01000001">
    <property type="protein sequence ID" value="GIP14580.1"/>
    <property type="molecule type" value="Genomic_DNA"/>
</dbReference>
<feature type="binding site" evidence="12">
    <location>
        <position position="64"/>
    </location>
    <ligand>
        <name>ATP</name>
        <dbReference type="ChEBI" id="CHEBI:30616"/>
    </ligand>
</feature>
<dbReference type="NCBIfam" id="TIGR02075">
    <property type="entry name" value="pyrH_bact"/>
    <property type="match status" value="1"/>
</dbReference>
<dbReference type="AlphaFoldDB" id="A0A919YJH0"/>
<comment type="catalytic activity">
    <reaction evidence="11 12">
        <text>UMP + ATP = UDP + ADP</text>
        <dbReference type="Rhea" id="RHEA:24400"/>
        <dbReference type="ChEBI" id="CHEBI:30616"/>
        <dbReference type="ChEBI" id="CHEBI:57865"/>
        <dbReference type="ChEBI" id="CHEBI:58223"/>
        <dbReference type="ChEBI" id="CHEBI:456216"/>
        <dbReference type="EC" id="2.7.4.22"/>
    </reaction>
</comment>
<comment type="subunit">
    <text evidence="12">Homohexamer.</text>
</comment>
<feature type="domain" description="Aspartate/glutamate/uridylate kinase" evidence="13">
    <location>
        <begin position="12"/>
        <end position="222"/>
    </location>
</feature>
<protein>
    <recommendedName>
        <fullName evidence="12">Uridylate kinase</fullName>
        <shortName evidence="12">UK</shortName>
        <ecNumber evidence="12">2.7.4.22</ecNumber>
    </recommendedName>
    <alternativeName>
        <fullName evidence="12">Uridine monophosphate kinase</fullName>
        <shortName evidence="12">UMP kinase</shortName>
        <shortName evidence="12">UMPK</shortName>
    </alternativeName>
</protein>
<evidence type="ECO:0000256" key="10">
    <source>
        <dbReference type="ARBA" id="ARBA00022975"/>
    </source>
</evidence>
<feature type="binding site" evidence="12">
    <location>
        <position position="177"/>
    </location>
    <ligand>
        <name>ATP</name>
        <dbReference type="ChEBI" id="CHEBI:30616"/>
    </ligand>
</feature>
<dbReference type="PANTHER" id="PTHR42833:SF4">
    <property type="entry name" value="URIDYLATE KINASE PUMPKIN, CHLOROPLASTIC"/>
    <property type="match status" value="1"/>
</dbReference>
<organism evidence="14 15">
    <name type="scientific">Paenibacillus montaniterrae</name>
    <dbReference type="NCBI Taxonomy" id="429341"/>
    <lineage>
        <taxon>Bacteria</taxon>
        <taxon>Bacillati</taxon>
        <taxon>Bacillota</taxon>
        <taxon>Bacilli</taxon>
        <taxon>Bacillales</taxon>
        <taxon>Paenibacillaceae</taxon>
        <taxon>Paenibacillus</taxon>
    </lineage>
</organism>
<feature type="binding site" evidence="12">
    <location>
        <begin position="17"/>
        <end position="20"/>
    </location>
    <ligand>
        <name>ATP</name>
        <dbReference type="ChEBI" id="CHEBI:30616"/>
    </ligand>
</feature>
<evidence type="ECO:0000256" key="9">
    <source>
        <dbReference type="ARBA" id="ARBA00022840"/>
    </source>
</evidence>
<proteinExistence type="inferred from homology"/>
<dbReference type="CDD" id="cd04254">
    <property type="entry name" value="AAK_UMPK-PyrH-Ec"/>
    <property type="match status" value="1"/>
</dbReference>
<feature type="binding site" evidence="12">
    <location>
        <position position="174"/>
    </location>
    <ligand>
        <name>ATP</name>
        <dbReference type="ChEBI" id="CHEBI:30616"/>
    </ligand>
</feature>
<comment type="function">
    <text evidence="12">Catalyzes the reversible phosphorylation of UMP to UDP.</text>
</comment>
<dbReference type="GO" id="GO:0006225">
    <property type="term" value="P:UDP biosynthetic process"/>
    <property type="evidence" value="ECO:0007669"/>
    <property type="project" value="TreeGrafter"/>
</dbReference>
<keyword evidence="15" id="KW-1185">Reference proteome</keyword>
<evidence type="ECO:0000256" key="1">
    <source>
        <dbReference type="ARBA" id="ARBA00004496"/>
    </source>
</evidence>
<keyword evidence="4 12" id="KW-0963">Cytoplasm</keyword>
<dbReference type="SUPFAM" id="SSF53633">
    <property type="entry name" value="Carbamate kinase-like"/>
    <property type="match status" value="1"/>
</dbReference>
<dbReference type="GO" id="GO:0044210">
    <property type="term" value="P:'de novo' CTP biosynthetic process"/>
    <property type="evidence" value="ECO:0007669"/>
    <property type="project" value="UniProtKB-UniRule"/>
</dbReference>
<dbReference type="Gene3D" id="3.40.1160.10">
    <property type="entry name" value="Acetylglutamate kinase-like"/>
    <property type="match status" value="1"/>
</dbReference>
<comment type="similarity">
    <text evidence="3 12">Belongs to the UMP kinase family.</text>
</comment>
<dbReference type="Proteomes" id="UP000683139">
    <property type="component" value="Unassembled WGS sequence"/>
</dbReference>
<accession>A0A919YJH0</accession>
<comment type="subcellular location">
    <subcellularLocation>
        <location evidence="1 12">Cytoplasm</location>
    </subcellularLocation>
</comment>
<dbReference type="InterPro" id="IPR015963">
    <property type="entry name" value="Uridylate_kinase_bac"/>
</dbReference>
<feature type="binding site" evidence="12">
    <location>
        <position position="60"/>
    </location>
    <ligand>
        <name>ATP</name>
        <dbReference type="ChEBI" id="CHEBI:30616"/>
    </ligand>
</feature>
<keyword evidence="9 12" id="KW-0067">ATP-binding</keyword>
<keyword evidence="5 12" id="KW-0021">Allosteric enzyme</keyword>
<feature type="binding site" evidence="12">
    <location>
        <position position="59"/>
    </location>
    <ligand>
        <name>UMP</name>
        <dbReference type="ChEBI" id="CHEBI:57865"/>
    </ligand>
</feature>
<feature type="binding site" evidence="12">
    <location>
        <position position="168"/>
    </location>
    <ligand>
        <name>ATP</name>
        <dbReference type="ChEBI" id="CHEBI:30616"/>
    </ligand>
</feature>
<dbReference type="InterPro" id="IPR036393">
    <property type="entry name" value="AceGlu_kinase-like_sf"/>
</dbReference>
<evidence type="ECO:0000256" key="6">
    <source>
        <dbReference type="ARBA" id="ARBA00022679"/>
    </source>
</evidence>
<evidence type="ECO:0000259" key="13">
    <source>
        <dbReference type="Pfam" id="PF00696"/>
    </source>
</evidence>
<evidence type="ECO:0000256" key="11">
    <source>
        <dbReference type="ARBA" id="ARBA00047767"/>
    </source>
</evidence>
<dbReference type="PANTHER" id="PTHR42833">
    <property type="entry name" value="URIDYLATE KINASE"/>
    <property type="match status" value="1"/>
</dbReference>
<dbReference type="PIRSF" id="PIRSF005650">
    <property type="entry name" value="Uridylate_kin"/>
    <property type="match status" value="1"/>
</dbReference>
<dbReference type="GO" id="GO:0033862">
    <property type="term" value="F:UMP kinase activity"/>
    <property type="evidence" value="ECO:0007669"/>
    <property type="project" value="UniProtKB-EC"/>
</dbReference>
<keyword evidence="6 12" id="KW-0808">Transferase</keyword>
<dbReference type="FunFam" id="3.40.1160.10:FF:000001">
    <property type="entry name" value="Uridylate kinase"/>
    <property type="match status" value="1"/>
</dbReference>
<evidence type="ECO:0000256" key="2">
    <source>
        <dbReference type="ARBA" id="ARBA00004791"/>
    </source>
</evidence>
<evidence type="ECO:0000256" key="7">
    <source>
        <dbReference type="ARBA" id="ARBA00022741"/>
    </source>
</evidence>
<keyword evidence="8 12" id="KW-0418">Kinase</keyword>
<dbReference type="GO" id="GO:0005524">
    <property type="term" value="F:ATP binding"/>
    <property type="evidence" value="ECO:0007669"/>
    <property type="project" value="UniProtKB-KW"/>
</dbReference>
<dbReference type="HAMAP" id="MF_01220_B">
    <property type="entry name" value="PyrH_B"/>
    <property type="match status" value="1"/>
</dbReference>
<feature type="binding site" evidence="12">
    <location>
        <begin position="140"/>
        <end position="147"/>
    </location>
    <ligand>
        <name>UMP</name>
        <dbReference type="ChEBI" id="CHEBI:57865"/>
    </ligand>
</feature>
<evidence type="ECO:0000256" key="4">
    <source>
        <dbReference type="ARBA" id="ARBA00022490"/>
    </source>
</evidence>
<dbReference type="GO" id="GO:0005737">
    <property type="term" value="C:cytoplasm"/>
    <property type="evidence" value="ECO:0007669"/>
    <property type="project" value="UniProtKB-SubCell"/>
</dbReference>
<evidence type="ECO:0000313" key="15">
    <source>
        <dbReference type="Proteomes" id="UP000683139"/>
    </source>
</evidence>
<name>A0A919YJH0_9BACL</name>
<evidence type="ECO:0000256" key="5">
    <source>
        <dbReference type="ARBA" id="ARBA00022533"/>
    </source>
</evidence>
<gene>
    <name evidence="14" type="primary">smbA</name>
    <name evidence="12" type="synonym">pyrH</name>
    <name evidence="14" type="ORF">J40TS1_02220</name>
</gene>
<dbReference type="InterPro" id="IPR011817">
    <property type="entry name" value="Uridylate_kinase"/>
</dbReference>